<dbReference type="InterPro" id="IPR006175">
    <property type="entry name" value="YjgF/YER057c/UK114"/>
</dbReference>
<reference evidence="3" key="1">
    <citation type="submission" date="2019-06" db="EMBL/GenBank/DDBJ databases">
        <title>Alistipes onderdonkii subsp. vulgaris subsp. nov., Alistipes dispar sp. nov. and Alistipes communis sp. nov., isolated from human faeces, and creation of Alistipes onderdonkii subsp. onderdonkii subsp. nov.</title>
        <authorList>
            <person name="Sakamoto M."/>
            <person name="Ikeyama N."/>
            <person name="Ogata Y."/>
            <person name="Suda W."/>
            <person name="Iino T."/>
            <person name="Hattori M."/>
            <person name="Ohkuma M."/>
        </authorList>
    </citation>
    <scope>NUCLEOTIDE SEQUENCE [LARGE SCALE GENOMIC DNA]</scope>
    <source>
        <strain evidence="3">5CPEGH6</strain>
    </source>
</reference>
<name>A0A4Y1X1B8_9BACT</name>
<dbReference type="OrthoDB" id="9803101at2"/>
<dbReference type="FunFam" id="3.30.1330.40:FF:000001">
    <property type="entry name" value="L-PSP family endoribonuclease"/>
    <property type="match status" value="1"/>
</dbReference>
<dbReference type="Proteomes" id="UP000319374">
    <property type="component" value="Chromosome"/>
</dbReference>
<dbReference type="NCBIfam" id="TIGR00004">
    <property type="entry name" value="Rid family detoxifying hydrolase"/>
    <property type="match status" value="1"/>
</dbReference>
<keyword evidence="3" id="KW-1185">Reference proteome</keyword>
<dbReference type="Gene3D" id="3.30.1330.40">
    <property type="entry name" value="RutC-like"/>
    <property type="match status" value="1"/>
</dbReference>
<gene>
    <name evidence="2" type="ORF">A5CPEGH6_09440</name>
</gene>
<dbReference type="GeneID" id="98672923"/>
<evidence type="ECO:0000313" key="3">
    <source>
        <dbReference type="Proteomes" id="UP000319374"/>
    </source>
</evidence>
<sequence>MKKIIASPGAPKAVGPYSQAVEAGGTLYVSGQLPIDASTGRMAEGIEAQTRQSLVNLGHILREAGYGYGDVAKTTVLLQSIGDFAAMNAVYAEFFTADMPARMCYEVAALPMGALVEIDAVAVK</sequence>
<dbReference type="EMBL" id="AP019736">
    <property type="protein sequence ID" value="BBL06306.1"/>
    <property type="molecule type" value="Genomic_DNA"/>
</dbReference>
<dbReference type="AlphaFoldDB" id="A0A4Y1X1B8"/>
<dbReference type="KEGG" id="ada:A5CPEGH6_09440"/>
<dbReference type="GO" id="GO:0019239">
    <property type="term" value="F:deaminase activity"/>
    <property type="evidence" value="ECO:0007669"/>
    <property type="project" value="TreeGrafter"/>
</dbReference>
<dbReference type="PANTHER" id="PTHR11803:SF58">
    <property type="entry name" value="PROTEIN HMF1-RELATED"/>
    <property type="match status" value="1"/>
</dbReference>
<dbReference type="RefSeq" id="WP_141428138.1">
    <property type="nucleotide sequence ID" value="NZ_AP019736.1"/>
</dbReference>
<organism evidence="2 3">
    <name type="scientific">Alistipes dispar</name>
    <dbReference type="NCBI Taxonomy" id="2585119"/>
    <lineage>
        <taxon>Bacteria</taxon>
        <taxon>Pseudomonadati</taxon>
        <taxon>Bacteroidota</taxon>
        <taxon>Bacteroidia</taxon>
        <taxon>Bacteroidales</taxon>
        <taxon>Rikenellaceae</taxon>
        <taxon>Alistipes</taxon>
    </lineage>
</organism>
<protein>
    <submittedName>
        <fullName evidence="2">Reactive intermediate/imine deaminase</fullName>
    </submittedName>
</protein>
<dbReference type="CDD" id="cd00448">
    <property type="entry name" value="YjgF_YER057c_UK114_family"/>
    <property type="match status" value="1"/>
</dbReference>
<accession>A0A4Y1X1B8</accession>
<dbReference type="Pfam" id="PF01042">
    <property type="entry name" value="Ribonuc_L-PSP"/>
    <property type="match status" value="1"/>
</dbReference>
<comment type="similarity">
    <text evidence="1">Belongs to the RutC family.</text>
</comment>
<dbReference type="SUPFAM" id="SSF55298">
    <property type="entry name" value="YjgF-like"/>
    <property type="match status" value="1"/>
</dbReference>
<dbReference type="InterPro" id="IPR035959">
    <property type="entry name" value="RutC-like_sf"/>
</dbReference>
<dbReference type="PANTHER" id="PTHR11803">
    <property type="entry name" value="2-IMINOBUTANOATE/2-IMINOPROPANOATE DEAMINASE RIDA"/>
    <property type="match status" value="1"/>
</dbReference>
<dbReference type="InterPro" id="IPR006056">
    <property type="entry name" value="RidA"/>
</dbReference>
<evidence type="ECO:0000313" key="2">
    <source>
        <dbReference type="EMBL" id="BBL06306.1"/>
    </source>
</evidence>
<dbReference type="GO" id="GO:0005829">
    <property type="term" value="C:cytosol"/>
    <property type="evidence" value="ECO:0007669"/>
    <property type="project" value="TreeGrafter"/>
</dbReference>
<proteinExistence type="inferred from homology"/>
<evidence type="ECO:0000256" key="1">
    <source>
        <dbReference type="ARBA" id="ARBA00010552"/>
    </source>
</evidence>